<reference evidence="2 3" key="1">
    <citation type="submission" date="2018-06" db="EMBL/GenBank/DDBJ databases">
        <title>A transcriptomic atlas of mushroom development highlights an independent origin of complex multicellularity.</title>
        <authorList>
            <consortium name="DOE Joint Genome Institute"/>
            <person name="Krizsan K."/>
            <person name="Almasi E."/>
            <person name="Merenyi Z."/>
            <person name="Sahu N."/>
            <person name="Viragh M."/>
            <person name="Koszo T."/>
            <person name="Mondo S."/>
            <person name="Kiss B."/>
            <person name="Balint B."/>
            <person name="Kues U."/>
            <person name="Barry K."/>
            <person name="Hegedus J.C."/>
            <person name="Henrissat B."/>
            <person name="Johnson J."/>
            <person name="Lipzen A."/>
            <person name="Ohm R."/>
            <person name="Nagy I."/>
            <person name="Pangilinan J."/>
            <person name="Yan J."/>
            <person name="Xiong Y."/>
            <person name="Grigoriev I.V."/>
            <person name="Hibbett D.S."/>
            <person name="Nagy L.G."/>
        </authorList>
    </citation>
    <scope>NUCLEOTIDE SEQUENCE [LARGE SCALE GENOMIC DNA]</scope>
    <source>
        <strain evidence="2 3">SZMC22713</strain>
    </source>
</reference>
<proteinExistence type="predicted"/>
<evidence type="ECO:0000313" key="2">
    <source>
        <dbReference type="EMBL" id="TDL13416.1"/>
    </source>
</evidence>
<gene>
    <name evidence="2" type="ORF">BD410DRAFT_810569</name>
</gene>
<feature type="region of interest" description="Disordered" evidence="1">
    <location>
        <begin position="135"/>
        <end position="158"/>
    </location>
</feature>
<organism evidence="2 3">
    <name type="scientific">Rickenella mellea</name>
    <dbReference type="NCBI Taxonomy" id="50990"/>
    <lineage>
        <taxon>Eukaryota</taxon>
        <taxon>Fungi</taxon>
        <taxon>Dikarya</taxon>
        <taxon>Basidiomycota</taxon>
        <taxon>Agaricomycotina</taxon>
        <taxon>Agaricomycetes</taxon>
        <taxon>Hymenochaetales</taxon>
        <taxon>Rickenellaceae</taxon>
        <taxon>Rickenella</taxon>
    </lineage>
</organism>
<dbReference type="AlphaFoldDB" id="A0A4Y7PDU6"/>
<evidence type="ECO:0000313" key="3">
    <source>
        <dbReference type="Proteomes" id="UP000294933"/>
    </source>
</evidence>
<protein>
    <submittedName>
        <fullName evidence="2">Uncharacterized protein</fullName>
    </submittedName>
</protein>
<dbReference type="Proteomes" id="UP000294933">
    <property type="component" value="Unassembled WGS sequence"/>
</dbReference>
<accession>A0A4Y7PDU6</accession>
<evidence type="ECO:0000256" key="1">
    <source>
        <dbReference type="SAM" id="MobiDB-lite"/>
    </source>
</evidence>
<name>A0A4Y7PDU6_9AGAM</name>
<keyword evidence="3" id="KW-1185">Reference proteome</keyword>
<sequence length="225" mass="24544">MPSTPPCRPASTFHHQNARPPQLLLTIFRYDNLLKMISTKKLRVDPTCGEKKESNYVAGTDTAQAQQSHKSPTTPYVQSPICADNILPDVTIVHTYLSALQSAIAVVHLRQDVIADNVILSYSCTASKTPLIFSEIRPTSPQSPSSQKYSQSSPAYSPESPTCCENFRILTNLKYNDLSTKAPASPAYIECPVISPIVPANIGRAYIAGIVPFQPGGLSERVERA</sequence>
<dbReference type="VEuPathDB" id="FungiDB:BD410DRAFT_810569"/>
<dbReference type="EMBL" id="ML170637">
    <property type="protein sequence ID" value="TDL13416.1"/>
    <property type="molecule type" value="Genomic_DNA"/>
</dbReference>
<feature type="compositionally biased region" description="Low complexity" evidence="1">
    <location>
        <begin position="138"/>
        <end position="158"/>
    </location>
</feature>